<dbReference type="InterPro" id="IPR020845">
    <property type="entry name" value="AMP-binding_CS"/>
</dbReference>
<reference evidence="6" key="1">
    <citation type="journal article" date="2016" name="Genome Announc.">
        <title>Draft genome sequences of fungus Aspergillus calidoustus.</title>
        <authorList>
            <person name="Horn F."/>
            <person name="Linde J."/>
            <person name="Mattern D.J."/>
            <person name="Walther G."/>
            <person name="Guthke R."/>
            <person name="Scherlach K."/>
            <person name="Martin K."/>
            <person name="Brakhage A.A."/>
            <person name="Petzke L."/>
            <person name="Valiante V."/>
        </authorList>
    </citation>
    <scope>NUCLEOTIDE SEQUENCE [LARGE SCALE GENOMIC DNA]</scope>
    <source>
        <strain evidence="6">SF006504</strain>
    </source>
</reference>
<keyword evidence="2" id="KW-0436">Ligase</keyword>
<evidence type="ECO:0000259" key="4">
    <source>
        <dbReference type="Pfam" id="PF13193"/>
    </source>
</evidence>
<keyword evidence="6" id="KW-1185">Reference proteome</keyword>
<feature type="domain" description="AMP-binding enzyme C-terminal" evidence="4">
    <location>
        <begin position="456"/>
        <end position="546"/>
    </location>
</feature>
<evidence type="ECO:0000256" key="1">
    <source>
        <dbReference type="ARBA" id="ARBA00006432"/>
    </source>
</evidence>
<gene>
    <name evidence="5" type="ORF">ASPCAL07109</name>
</gene>
<evidence type="ECO:0000256" key="2">
    <source>
        <dbReference type="ARBA" id="ARBA00022598"/>
    </source>
</evidence>
<dbReference type="InterPro" id="IPR045851">
    <property type="entry name" value="AMP-bd_C_sf"/>
</dbReference>
<protein>
    <recommendedName>
        <fullName evidence="7">Phenylacetyl-CoA ligase</fullName>
    </recommendedName>
</protein>
<sequence length="578" mass="63491">MSSPSVPEVGIWQLLFQRQSLPFPGSHVILQDGASNNSYTYNDLRNLSKQFGLALRSQWSWEKGHVLVLMSPNCIETPLVTWGCHYNGGVVAPVNPGLSPRDLEQQLLRSQAKGIVVHPSCLSTALEAAKLANLPSERVLVLGETSGNNRLATVDQFIQSLGEASLTESQPVDVTPDDVAFLVYSSGTTGLPKGVMVSHRNVVADVVLQASIEGPHVSWTKDRTLAVLPTYHIYGKSLLTVKFLVADRVGLICLVHLPVWLGTTTIFMEKFDLQTFCRLIREYAISHVYVAPPVVLHLAKSHTINQSDLASLRMITSGGAPLGAALIHETYNRWKIPVRQAYGLSETTSVSHIQRWTTWQTTIGSNGPAIPGIESKIALADTSSAPPNIEGELWIRGPTVFNGYMNDTASTTACLTHDGWFKTGDIGFEDELGNLHITDRAKDMIKFKGFQIAPTELEDILLDHDAVSDAAVIGVWNEEMQTEVPLAYIVRKKTKTEQSTADTDPGDSFTVALAIMEHLKAKVVHYKHLRGGIIWIEQIPKSPSGKILKRALRDRVGGLDRGKQIVAPEYARYRASKL</sequence>
<dbReference type="Gene3D" id="3.40.50.12780">
    <property type="entry name" value="N-terminal domain of ligase-like"/>
    <property type="match status" value="1"/>
</dbReference>
<proteinExistence type="inferred from homology"/>
<comment type="similarity">
    <text evidence="1">Belongs to the ATP-dependent AMP-binding enzyme family.</text>
</comment>
<dbReference type="PANTHER" id="PTHR24096:SF149">
    <property type="entry name" value="AMP-BINDING DOMAIN-CONTAINING PROTEIN-RELATED"/>
    <property type="match status" value="1"/>
</dbReference>
<dbReference type="InterPro" id="IPR000873">
    <property type="entry name" value="AMP-dep_synth/lig_dom"/>
</dbReference>
<dbReference type="SUPFAM" id="SSF56801">
    <property type="entry name" value="Acetyl-CoA synthetase-like"/>
    <property type="match status" value="1"/>
</dbReference>
<dbReference type="PANTHER" id="PTHR24096">
    <property type="entry name" value="LONG-CHAIN-FATTY-ACID--COA LIGASE"/>
    <property type="match status" value="1"/>
</dbReference>
<dbReference type="Gene3D" id="3.30.300.30">
    <property type="match status" value="1"/>
</dbReference>
<dbReference type="Proteomes" id="UP000054771">
    <property type="component" value="Unassembled WGS sequence"/>
</dbReference>
<dbReference type="AlphaFoldDB" id="A0A0U5G557"/>
<dbReference type="STRING" id="454130.A0A0U5G557"/>
<evidence type="ECO:0000313" key="6">
    <source>
        <dbReference type="Proteomes" id="UP000054771"/>
    </source>
</evidence>
<evidence type="ECO:0000313" key="5">
    <source>
        <dbReference type="EMBL" id="CEL05997.1"/>
    </source>
</evidence>
<dbReference type="EMBL" id="CDMC01000005">
    <property type="protein sequence ID" value="CEL05997.1"/>
    <property type="molecule type" value="Genomic_DNA"/>
</dbReference>
<dbReference type="InterPro" id="IPR042099">
    <property type="entry name" value="ANL_N_sf"/>
</dbReference>
<accession>A0A0U5G557</accession>
<dbReference type="Pfam" id="PF13193">
    <property type="entry name" value="AMP-binding_C"/>
    <property type="match status" value="1"/>
</dbReference>
<feature type="domain" description="AMP-dependent synthetase/ligase" evidence="3">
    <location>
        <begin position="18"/>
        <end position="404"/>
    </location>
</feature>
<evidence type="ECO:0000259" key="3">
    <source>
        <dbReference type="Pfam" id="PF00501"/>
    </source>
</evidence>
<dbReference type="GO" id="GO:0016405">
    <property type="term" value="F:CoA-ligase activity"/>
    <property type="evidence" value="ECO:0007669"/>
    <property type="project" value="TreeGrafter"/>
</dbReference>
<dbReference type="OMA" id="IGRFKEM"/>
<name>A0A0U5G557_ASPCI</name>
<dbReference type="Pfam" id="PF00501">
    <property type="entry name" value="AMP-binding"/>
    <property type="match status" value="1"/>
</dbReference>
<dbReference type="PROSITE" id="PS00455">
    <property type="entry name" value="AMP_BINDING"/>
    <property type="match status" value="1"/>
</dbReference>
<organism evidence="5 6">
    <name type="scientific">Aspergillus calidoustus</name>
    <dbReference type="NCBI Taxonomy" id="454130"/>
    <lineage>
        <taxon>Eukaryota</taxon>
        <taxon>Fungi</taxon>
        <taxon>Dikarya</taxon>
        <taxon>Ascomycota</taxon>
        <taxon>Pezizomycotina</taxon>
        <taxon>Eurotiomycetes</taxon>
        <taxon>Eurotiomycetidae</taxon>
        <taxon>Eurotiales</taxon>
        <taxon>Aspergillaceae</taxon>
        <taxon>Aspergillus</taxon>
        <taxon>Aspergillus subgen. Nidulantes</taxon>
    </lineage>
</organism>
<dbReference type="OrthoDB" id="6509636at2759"/>
<dbReference type="CDD" id="cd05911">
    <property type="entry name" value="Firefly_Luc_like"/>
    <property type="match status" value="1"/>
</dbReference>
<evidence type="ECO:0008006" key="7">
    <source>
        <dbReference type="Google" id="ProtNLM"/>
    </source>
</evidence>
<dbReference type="InterPro" id="IPR025110">
    <property type="entry name" value="AMP-bd_C"/>
</dbReference>